<feature type="region of interest" description="Disordered" evidence="1">
    <location>
        <begin position="92"/>
        <end position="126"/>
    </location>
</feature>
<dbReference type="Proteomes" id="UP000053825">
    <property type="component" value="Unassembled WGS sequence"/>
</dbReference>
<name>A0A0L7QK19_9HYME</name>
<evidence type="ECO:0000313" key="3">
    <source>
        <dbReference type="Proteomes" id="UP000053825"/>
    </source>
</evidence>
<organism evidence="2 3">
    <name type="scientific">Habropoda laboriosa</name>
    <dbReference type="NCBI Taxonomy" id="597456"/>
    <lineage>
        <taxon>Eukaryota</taxon>
        <taxon>Metazoa</taxon>
        <taxon>Ecdysozoa</taxon>
        <taxon>Arthropoda</taxon>
        <taxon>Hexapoda</taxon>
        <taxon>Insecta</taxon>
        <taxon>Pterygota</taxon>
        <taxon>Neoptera</taxon>
        <taxon>Endopterygota</taxon>
        <taxon>Hymenoptera</taxon>
        <taxon>Apocrita</taxon>
        <taxon>Aculeata</taxon>
        <taxon>Apoidea</taxon>
        <taxon>Anthophila</taxon>
        <taxon>Apidae</taxon>
        <taxon>Habropoda</taxon>
    </lineage>
</organism>
<dbReference type="EMBL" id="KQ414989">
    <property type="protein sequence ID" value="KOC58973.1"/>
    <property type="molecule type" value="Genomic_DNA"/>
</dbReference>
<accession>A0A0L7QK19</accession>
<feature type="compositionally biased region" description="Basic and acidic residues" evidence="1">
    <location>
        <begin position="92"/>
        <end position="109"/>
    </location>
</feature>
<reference evidence="2 3" key="1">
    <citation type="submission" date="2015-07" db="EMBL/GenBank/DDBJ databases">
        <title>The genome of Habropoda laboriosa.</title>
        <authorList>
            <person name="Pan H."/>
            <person name="Kapheim K."/>
        </authorList>
    </citation>
    <scope>NUCLEOTIDE SEQUENCE [LARGE SCALE GENOMIC DNA]</scope>
    <source>
        <strain evidence="2">0110345459</strain>
    </source>
</reference>
<keyword evidence="3" id="KW-1185">Reference proteome</keyword>
<evidence type="ECO:0000313" key="2">
    <source>
        <dbReference type="EMBL" id="KOC58973.1"/>
    </source>
</evidence>
<proteinExistence type="predicted"/>
<dbReference type="AlphaFoldDB" id="A0A0L7QK19"/>
<sequence>MEEKLEQLREELKSYDCGYGQLGRGNAIVARYYQLREEIPRANRHGLMKINKIETEFYKIDGEAMSVYWREMCYWELGYGGSPFFGHRVEDAPKSAERGGMGQDREVNRGKKRHRNGNEEPQVMESTAVSGRRPAYGFGQHQNKVSIMVVMRAIGRHLERYLNGTDMPIVWEVLWDSLFVCGAEESTVQGMVYREKPTRYYNMKKHMKERVAAACASIRSQEIEEEVYEELIKQF</sequence>
<evidence type="ECO:0000256" key="1">
    <source>
        <dbReference type="SAM" id="MobiDB-lite"/>
    </source>
</evidence>
<gene>
    <name evidence="2" type="ORF">WH47_00794</name>
</gene>
<protein>
    <submittedName>
        <fullName evidence="2">Uncharacterized protein</fullName>
    </submittedName>
</protein>